<feature type="region of interest" description="Disordered" evidence="1">
    <location>
        <begin position="132"/>
        <end position="195"/>
    </location>
</feature>
<dbReference type="Gramene" id="TKW14883">
    <property type="protein sequence ID" value="TKW14883"/>
    <property type="gene ID" value="SEVIR_5G196500v2"/>
</dbReference>
<accession>A0A4U6UKU5</accession>
<protein>
    <submittedName>
        <fullName evidence="2">Uncharacterized protein</fullName>
    </submittedName>
</protein>
<name>A0A4U6UKU5_SETVI</name>
<feature type="compositionally biased region" description="Pro residues" evidence="1">
    <location>
        <begin position="132"/>
        <end position="142"/>
    </location>
</feature>
<gene>
    <name evidence="2" type="ORF">SEVIR_5G196500v2</name>
</gene>
<dbReference type="Proteomes" id="UP000298652">
    <property type="component" value="Chromosome 5"/>
</dbReference>
<organism evidence="2 3">
    <name type="scientific">Setaria viridis</name>
    <name type="common">Green bristlegrass</name>
    <name type="synonym">Setaria italica subsp. viridis</name>
    <dbReference type="NCBI Taxonomy" id="4556"/>
    <lineage>
        <taxon>Eukaryota</taxon>
        <taxon>Viridiplantae</taxon>
        <taxon>Streptophyta</taxon>
        <taxon>Embryophyta</taxon>
        <taxon>Tracheophyta</taxon>
        <taxon>Spermatophyta</taxon>
        <taxon>Magnoliopsida</taxon>
        <taxon>Liliopsida</taxon>
        <taxon>Poales</taxon>
        <taxon>Poaceae</taxon>
        <taxon>PACMAD clade</taxon>
        <taxon>Panicoideae</taxon>
        <taxon>Panicodae</taxon>
        <taxon>Paniceae</taxon>
        <taxon>Cenchrinae</taxon>
        <taxon>Setaria</taxon>
    </lineage>
</organism>
<evidence type="ECO:0000256" key="1">
    <source>
        <dbReference type="SAM" id="MobiDB-lite"/>
    </source>
</evidence>
<keyword evidence="3" id="KW-1185">Reference proteome</keyword>
<reference evidence="2" key="1">
    <citation type="submission" date="2019-03" db="EMBL/GenBank/DDBJ databases">
        <title>WGS assembly of Setaria viridis.</title>
        <authorList>
            <person name="Huang P."/>
            <person name="Jenkins J."/>
            <person name="Grimwood J."/>
            <person name="Barry K."/>
            <person name="Healey A."/>
            <person name="Mamidi S."/>
            <person name="Sreedasyam A."/>
            <person name="Shu S."/>
            <person name="Feldman M."/>
            <person name="Wu J."/>
            <person name="Yu Y."/>
            <person name="Chen C."/>
            <person name="Johnson J."/>
            <person name="Rokhsar D."/>
            <person name="Baxter I."/>
            <person name="Schmutz J."/>
            <person name="Brutnell T."/>
            <person name="Kellogg E."/>
        </authorList>
    </citation>
    <scope>NUCLEOTIDE SEQUENCE [LARGE SCALE GENOMIC DNA]</scope>
</reference>
<sequence>MATIPSASPTFWMPISPCPGRVPPLLLFQPARCAANPLAAKRALCVPGPASRLSCGHRPPFLSTPTSPAPADPWPPLLSRAHRPPAASPLRLAPQHPPVAAAGRHHPAPLSYVALAPPTAYSFSLASCSRPFLPPPRQPPPLGTYTSAPPSSFTPPHPAQLPSSTPTFSAARRPSLLPRLAAQRQTRGFGPADWEEPRGAIFFAPALPSGSS</sequence>
<evidence type="ECO:0000313" key="2">
    <source>
        <dbReference type="EMBL" id="TKW14883.1"/>
    </source>
</evidence>
<evidence type="ECO:0000313" key="3">
    <source>
        <dbReference type="Proteomes" id="UP000298652"/>
    </source>
</evidence>
<dbReference type="EMBL" id="CM016556">
    <property type="protein sequence ID" value="TKW14883.1"/>
    <property type="molecule type" value="Genomic_DNA"/>
</dbReference>
<proteinExistence type="predicted"/>
<dbReference type="AlphaFoldDB" id="A0A4U6UKU5"/>